<evidence type="ECO:0000313" key="2">
    <source>
        <dbReference type="Proteomes" id="UP000230233"/>
    </source>
</evidence>
<proteinExistence type="predicted"/>
<evidence type="ECO:0000313" key="1">
    <source>
        <dbReference type="EMBL" id="PIC42049.1"/>
    </source>
</evidence>
<comment type="caution">
    <text evidence="1">The sequence shown here is derived from an EMBL/GenBank/DDBJ whole genome shotgun (WGS) entry which is preliminary data.</text>
</comment>
<name>A0A2G5URA5_9PELO</name>
<sequence>MIAKTWTVSNRKEGFKAIGFVADKSIRKGAELTIDYGYDYNPATSQRCLCRKRKCKGWIGRHPPAASDDEKCVN</sequence>
<organism evidence="1 2">
    <name type="scientific">Caenorhabditis nigoni</name>
    <dbReference type="NCBI Taxonomy" id="1611254"/>
    <lineage>
        <taxon>Eukaryota</taxon>
        <taxon>Metazoa</taxon>
        <taxon>Ecdysozoa</taxon>
        <taxon>Nematoda</taxon>
        <taxon>Chromadorea</taxon>
        <taxon>Rhabditida</taxon>
        <taxon>Rhabditina</taxon>
        <taxon>Rhabditomorpha</taxon>
        <taxon>Rhabditoidea</taxon>
        <taxon>Rhabditidae</taxon>
        <taxon>Peloderinae</taxon>
        <taxon>Caenorhabditis</taxon>
    </lineage>
</organism>
<protein>
    <recommendedName>
        <fullName evidence="3">Post-SET domain-containing protein</fullName>
    </recommendedName>
</protein>
<reference evidence="2" key="1">
    <citation type="submission" date="2017-10" db="EMBL/GenBank/DDBJ databases">
        <title>Rapid genome shrinkage in a self-fertile nematode reveals novel sperm competition proteins.</title>
        <authorList>
            <person name="Yin D."/>
            <person name="Schwarz E.M."/>
            <person name="Thomas C.G."/>
            <person name="Felde R.L."/>
            <person name="Korf I.F."/>
            <person name="Cutter A.D."/>
            <person name="Schartner C.M."/>
            <person name="Ralston E.J."/>
            <person name="Meyer B.J."/>
            <person name="Haag E.S."/>
        </authorList>
    </citation>
    <scope>NUCLEOTIDE SEQUENCE [LARGE SCALE GENOMIC DNA]</scope>
    <source>
        <strain evidence="2">JU1422</strain>
    </source>
</reference>
<dbReference type="Proteomes" id="UP000230233">
    <property type="component" value="Chromosome III"/>
</dbReference>
<accession>A0A2G5URA5</accession>
<keyword evidence="2" id="KW-1185">Reference proteome</keyword>
<dbReference type="Gene3D" id="2.170.270.10">
    <property type="entry name" value="SET domain"/>
    <property type="match status" value="1"/>
</dbReference>
<dbReference type="InterPro" id="IPR046341">
    <property type="entry name" value="SET_dom_sf"/>
</dbReference>
<dbReference type="SUPFAM" id="SSF82199">
    <property type="entry name" value="SET domain"/>
    <property type="match status" value="1"/>
</dbReference>
<evidence type="ECO:0008006" key="3">
    <source>
        <dbReference type="Google" id="ProtNLM"/>
    </source>
</evidence>
<dbReference type="STRING" id="1611254.A0A2G5URA5"/>
<gene>
    <name evidence="1" type="primary">Cnig_chr_III.g9250</name>
    <name evidence="1" type="ORF">B9Z55_009250</name>
</gene>
<dbReference type="AlphaFoldDB" id="A0A2G5URA5"/>
<dbReference type="EMBL" id="PDUG01000003">
    <property type="protein sequence ID" value="PIC42049.1"/>
    <property type="molecule type" value="Genomic_DNA"/>
</dbReference>